<dbReference type="GO" id="GO:0008168">
    <property type="term" value="F:methyltransferase activity"/>
    <property type="evidence" value="ECO:0007669"/>
    <property type="project" value="UniProtKB-KW"/>
</dbReference>
<dbReference type="EMBL" id="FJNB01000013">
    <property type="protein sequence ID" value="CZR01979.1"/>
    <property type="molecule type" value="Genomic_DNA"/>
</dbReference>
<dbReference type="Pfam" id="PF13649">
    <property type="entry name" value="Methyltransf_25"/>
    <property type="match status" value="1"/>
</dbReference>
<organism evidence="3 5">
    <name type="scientific">Trichococcus ilyis</name>
    <dbReference type="NCBI Taxonomy" id="640938"/>
    <lineage>
        <taxon>Bacteria</taxon>
        <taxon>Bacillati</taxon>
        <taxon>Bacillota</taxon>
        <taxon>Bacilli</taxon>
        <taxon>Lactobacillales</taxon>
        <taxon>Carnobacteriaceae</taxon>
        <taxon>Trichococcus</taxon>
    </lineage>
</organism>
<dbReference type="Proteomes" id="UP000199280">
    <property type="component" value="Unassembled WGS sequence"/>
</dbReference>
<evidence type="ECO:0000313" key="3">
    <source>
        <dbReference type="EMBL" id="CZR01979.1"/>
    </source>
</evidence>
<evidence type="ECO:0000313" key="6">
    <source>
        <dbReference type="Proteomes" id="UP000199280"/>
    </source>
</evidence>
<dbReference type="GO" id="GO:0032259">
    <property type="term" value="P:methylation"/>
    <property type="evidence" value="ECO:0007669"/>
    <property type="project" value="UniProtKB-KW"/>
</dbReference>
<dbReference type="InterPro" id="IPR029063">
    <property type="entry name" value="SAM-dependent_MTases_sf"/>
</dbReference>
<proteinExistence type="predicted"/>
<reference evidence="3 5" key="1">
    <citation type="submission" date="2016-02" db="EMBL/GenBank/DDBJ databases">
        <authorList>
            <person name="Wen L."/>
            <person name="He K."/>
            <person name="Yang H."/>
        </authorList>
    </citation>
    <scope>NUCLEOTIDE SEQUENCE [LARGE SCALE GENOMIC DNA]</scope>
    <source>
        <strain evidence="3">Trichococcus_R210</strain>
    </source>
</reference>
<dbReference type="STRING" id="640938.TR210_1866"/>
<evidence type="ECO:0000313" key="4">
    <source>
        <dbReference type="EMBL" id="SEJ27326.1"/>
    </source>
</evidence>
<keyword evidence="3" id="KW-0489">Methyltransferase</keyword>
<dbReference type="InterPro" id="IPR041698">
    <property type="entry name" value="Methyltransf_25"/>
</dbReference>
<keyword evidence="6" id="KW-1185">Reference proteome</keyword>
<keyword evidence="1 3" id="KW-0808">Transferase</keyword>
<dbReference type="AlphaFoldDB" id="A0A143Z013"/>
<accession>A0A143Z013</accession>
<dbReference type="Gene3D" id="2.20.25.110">
    <property type="entry name" value="S-adenosyl-L-methionine-dependent methyltransferases"/>
    <property type="match status" value="1"/>
</dbReference>
<dbReference type="OrthoDB" id="9811589at2"/>
<reference evidence="4 6" key="2">
    <citation type="submission" date="2016-10" db="EMBL/GenBank/DDBJ databases">
        <authorList>
            <person name="Varghese N."/>
            <person name="Submissions S."/>
        </authorList>
    </citation>
    <scope>NUCLEOTIDE SEQUENCE [LARGE SCALE GENOMIC DNA]</scope>
    <source>
        <strain evidence="4 6">DSM 22150</strain>
    </source>
</reference>
<evidence type="ECO:0000259" key="2">
    <source>
        <dbReference type="Pfam" id="PF13649"/>
    </source>
</evidence>
<dbReference type="Proteomes" id="UP000076878">
    <property type="component" value="Unassembled WGS sequence"/>
</dbReference>
<dbReference type="RefSeq" id="WP_068623242.1">
    <property type="nucleotide sequence ID" value="NZ_FJNB01000013.1"/>
</dbReference>
<dbReference type="PANTHER" id="PTHR43861">
    <property type="entry name" value="TRANS-ACONITATE 2-METHYLTRANSFERASE-RELATED"/>
    <property type="match status" value="1"/>
</dbReference>
<protein>
    <submittedName>
        <fullName evidence="4">Methyltransferase domain-containing protein</fullName>
    </submittedName>
    <submittedName>
        <fullName evidence="3">S-adenosyl-l-methionine-dependent methyltransferase</fullName>
    </submittedName>
</protein>
<sequence length="247" mass="28080">MSYDIFAHYYDEIMDQSVYDSWLLYVEKYTAGKSGLNIMELACGTGKIAVELAKKGHQVTGVDLSDEMLSLAYNRMQEESVRLALAVGDMRSLEPMGDFDVVTCFSDSLCYMSDENEVAQVFQSVNRNLGDGGVFLFDVHSLHQVNNVFPGYQYIYQDEEGAFLWESFAGDAENSVEHDLTFFVDSPGNPGLFERHTEYHRERTYPLDVYQRILAETGFTDIAVTAEFGVSEVREDSPRWFFACRKA</sequence>
<dbReference type="SUPFAM" id="SSF53335">
    <property type="entry name" value="S-adenosyl-L-methionine-dependent methyltransferases"/>
    <property type="match status" value="1"/>
</dbReference>
<dbReference type="EMBL" id="FNYT01000010">
    <property type="protein sequence ID" value="SEJ27326.1"/>
    <property type="molecule type" value="Genomic_DNA"/>
</dbReference>
<evidence type="ECO:0000256" key="1">
    <source>
        <dbReference type="ARBA" id="ARBA00022679"/>
    </source>
</evidence>
<gene>
    <name evidence="4" type="ORF">SAMN05216375_11069</name>
    <name evidence="3" type="ORF">TR210_1866</name>
</gene>
<name>A0A143Z013_9LACT</name>
<feature type="domain" description="Methyltransferase" evidence="2">
    <location>
        <begin position="38"/>
        <end position="133"/>
    </location>
</feature>
<evidence type="ECO:0000313" key="5">
    <source>
        <dbReference type="Proteomes" id="UP000076878"/>
    </source>
</evidence>
<dbReference type="Gene3D" id="3.40.50.150">
    <property type="entry name" value="Vaccinia Virus protein VP39"/>
    <property type="match status" value="1"/>
</dbReference>
<dbReference type="CDD" id="cd02440">
    <property type="entry name" value="AdoMet_MTases"/>
    <property type="match status" value="1"/>
</dbReference>